<evidence type="ECO:0008006" key="3">
    <source>
        <dbReference type="Google" id="ProtNLM"/>
    </source>
</evidence>
<protein>
    <recommendedName>
        <fullName evidence="3">Peptidase aspartic putative domain-containing protein</fullName>
    </recommendedName>
</protein>
<proteinExistence type="predicted"/>
<dbReference type="PANTHER" id="PTHR47331">
    <property type="entry name" value="PHD-TYPE DOMAIN-CONTAINING PROTEIN"/>
    <property type="match status" value="1"/>
</dbReference>
<reference evidence="1" key="1">
    <citation type="journal article" date="2021" name="G3 (Bethesda)">
        <title>Genome and transcriptome analysis of the beet armyworm Spodoptera exigua reveals targets for pest control. .</title>
        <authorList>
            <person name="Simon S."/>
            <person name="Breeschoten T."/>
            <person name="Jansen H.J."/>
            <person name="Dirks R.P."/>
            <person name="Schranz M.E."/>
            <person name="Ros V.I.D."/>
        </authorList>
    </citation>
    <scope>NUCLEOTIDE SEQUENCE</scope>
    <source>
        <strain evidence="1">TB_SE_WUR_2020</strain>
    </source>
</reference>
<comment type="caution">
    <text evidence="1">The sequence shown here is derived from an EMBL/GenBank/DDBJ whole genome shotgun (WGS) entry which is preliminary data.</text>
</comment>
<organism evidence="1 2">
    <name type="scientific">Spodoptera exigua</name>
    <name type="common">Beet armyworm</name>
    <name type="synonym">Noctua fulgens</name>
    <dbReference type="NCBI Taxonomy" id="7107"/>
    <lineage>
        <taxon>Eukaryota</taxon>
        <taxon>Metazoa</taxon>
        <taxon>Ecdysozoa</taxon>
        <taxon>Arthropoda</taxon>
        <taxon>Hexapoda</taxon>
        <taxon>Insecta</taxon>
        <taxon>Pterygota</taxon>
        <taxon>Neoptera</taxon>
        <taxon>Endopterygota</taxon>
        <taxon>Lepidoptera</taxon>
        <taxon>Glossata</taxon>
        <taxon>Ditrysia</taxon>
        <taxon>Noctuoidea</taxon>
        <taxon>Noctuidae</taxon>
        <taxon>Amphipyrinae</taxon>
        <taxon>Spodoptera</taxon>
    </lineage>
</organism>
<dbReference type="Pfam" id="PF03564">
    <property type="entry name" value="DUF1759"/>
    <property type="match status" value="1"/>
</dbReference>
<dbReference type="EMBL" id="JACEFF010000276">
    <property type="protein sequence ID" value="KAH9640754.1"/>
    <property type="molecule type" value="Genomic_DNA"/>
</dbReference>
<accession>A0A922MPW7</accession>
<dbReference type="Pfam" id="PF05380">
    <property type="entry name" value="Peptidase_A17"/>
    <property type="match status" value="1"/>
</dbReference>
<dbReference type="InterPro" id="IPR005312">
    <property type="entry name" value="DUF1759"/>
</dbReference>
<gene>
    <name evidence="1" type="ORF">HF086_007325</name>
</gene>
<dbReference type="InterPro" id="IPR008042">
    <property type="entry name" value="Retrotrans_Pao"/>
</dbReference>
<name>A0A922MPW7_SPOEX</name>
<sequence>MSEERDLIKKRGSFKGRLTAFVTFLDSLKDKVLSSCDVSELQLRMGKMESLYEQYDEVQLRLECISDDIKESSVALKGLIDQLNKDLRALESLGEPVKHWDTFLIYHVTQKIDHRTYREWEEFKGRIDKESSITFDMFMQFLRTRADLIENLERLRTNNNSQTAGRSNPRIKSMLANQSNNSSSIETAPQVNKSILGINNVTSHVGKTCRVKMSSLDDSFNYDLHCLVLPFITSEVPSREIKVSYFDLPSNISLADPMFYKPADIDLLIGADLFWELLGSQRLHLGTGKPILYETRLGWIVSGPITQYCSLPSNNLKCYFSKGVSDDDCYWDKLRTDLTKFWQLEEVSLKSSNSYECYMPEERLCEDNFVKNTTRLPSGRFCVRIPLKKDPSILGASYKKATHCFQSLERRLKNNSEFACMPLRKWRSNNPKLALDGVSASSDFPAPVDLDIASHEPDKLLGLGWYVAADELGFPISLSKSSAGHTKRDLLSVIARIFDPLGLLCPIILTMKVLLQKLWLDKLSWDQPLPDDIKYHWNNILKSLPLLPHFRIPRIVVCNSYREIELHIFSDASEAAYGACVYVRSVNDEGKYSVSLLMAKSRVAPIKPTTIPRLELCGAVIGSRLYDKVKSSLRVEIGRVYCWTDSTIVLGWLQMMPTKLQPFVRNRVAEVLDKAGNCTWRHVPTDKNPADLISRGVDIGVLRELDLWWSGPDFLQRNPSEWPSKVKCSGLELLPETRCNLVSNAVIKDTVGDAFIEFNRYSDYSRLVRSVAYILRFIKSSQTPAAAG</sequence>
<dbReference type="PANTHER" id="PTHR47331:SF4">
    <property type="entry name" value="PEPTIDASE S1 DOMAIN-CONTAINING PROTEIN"/>
    <property type="match status" value="1"/>
</dbReference>
<evidence type="ECO:0000313" key="2">
    <source>
        <dbReference type="Proteomes" id="UP000814243"/>
    </source>
</evidence>
<dbReference type="AlphaFoldDB" id="A0A922MPW7"/>
<dbReference type="Proteomes" id="UP000814243">
    <property type="component" value="Unassembled WGS sequence"/>
</dbReference>
<evidence type="ECO:0000313" key="1">
    <source>
        <dbReference type="EMBL" id="KAH9640754.1"/>
    </source>
</evidence>